<keyword evidence="3" id="KW-0677">Repeat</keyword>
<dbReference type="EMBL" id="JTDY01005411">
    <property type="protein sequence ID" value="KOB67035.1"/>
    <property type="molecule type" value="Genomic_DNA"/>
</dbReference>
<evidence type="ECO:0000259" key="6">
    <source>
        <dbReference type="PROSITE" id="PS50940"/>
    </source>
</evidence>
<proteinExistence type="predicted"/>
<comment type="caution">
    <text evidence="7">The sequence shown here is derived from an EMBL/GenBank/DDBJ whole genome shotgun (WGS) entry which is preliminary data.</text>
</comment>
<dbReference type="AlphaFoldDB" id="A0A0L7KV71"/>
<keyword evidence="2" id="KW-0732">Signal</keyword>
<evidence type="ECO:0000256" key="4">
    <source>
        <dbReference type="ARBA" id="ARBA00023157"/>
    </source>
</evidence>
<sequence length="63" mass="6994">ACDKFLYCAEGVPNEHSCPPGLYFDEDSSNCDWKESVNRKCDQITKGFAVNSEYPASTSSTHI</sequence>
<dbReference type="SUPFAM" id="SSF57625">
    <property type="entry name" value="Invertebrate chitin-binding proteins"/>
    <property type="match status" value="1"/>
</dbReference>
<keyword evidence="8" id="KW-1185">Reference proteome</keyword>
<evidence type="ECO:0000256" key="1">
    <source>
        <dbReference type="ARBA" id="ARBA00022669"/>
    </source>
</evidence>
<accession>A0A0L7KV71</accession>
<name>A0A0L7KV71_OPEBR</name>
<dbReference type="Gene3D" id="2.170.140.10">
    <property type="entry name" value="Chitin binding domain"/>
    <property type="match status" value="1"/>
</dbReference>
<dbReference type="PROSITE" id="PS50940">
    <property type="entry name" value="CHIT_BIND_II"/>
    <property type="match status" value="1"/>
</dbReference>
<evidence type="ECO:0000313" key="8">
    <source>
        <dbReference type="Proteomes" id="UP000037510"/>
    </source>
</evidence>
<protein>
    <submittedName>
        <fullName evidence="7">Cuticular protein analogous to peritrophins 3-A2</fullName>
    </submittedName>
</protein>
<keyword evidence="4" id="KW-1015">Disulfide bond</keyword>
<dbReference type="InterPro" id="IPR051940">
    <property type="entry name" value="Chitin_bind-dev_reg"/>
</dbReference>
<organism evidence="7 8">
    <name type="scientific">Operophtera brumata</name>
    <name type="common">Winter moth</name>
    <name type="synonym">Phalaena brumata</name>
    <dbReference type="NCBI Taxonomy" id="104452"/>
    <lineage>
        <taxon>Eukaryota</taxon>
        <taxon>Metazoa</taxon>
        <taxon>Ecdysozoa</taxon>
        <taxon>Arthropoda</taxon>
        <taxon>Hexapoda</taxon>
        <taxon>Insecta</taxon>
        <taxon>Pterygota</taxon>
        <taxon>Neoptera</taxon>
        <taxon>Endopterygota</taxon>
        <taxon>Lepidoptera</taxon>
        <taxon>Glossata</taxon>
        <taxon>Ditrysia</taxon>
        <taxon>Geometroidea</taxon>
        <taxon>Geometridae</taxon>
        <taxon>Larentiinae</taxon>
        <taxon>Operophtera</taxon>
    </lineage>
</organism>
<dbReference type="Pfam" id="PF01607">
    <property type="entry name" value="CBM_14"/>
    <property type="match status" value="1"/>
</dbReference>
<feature type="non-terminal residue" evidence="7">
    <location>
        <position position="1"/>
    </location>
</feature>
<keyword evidence="1" id="KW-0147">Chitin-binding</keyword>
<dbReference type="InterPro" id="IPR002557">
    <property type="entry name" value="Chitin-bd_dom"/>
</dbReference>
<dbReference type="SMART" id="SM00494">
    <property type="entry name" value="ChtBD2"/>
    <property type="match status" value="1"/>
</dbReference>
<dbReference type="PANTHER" id="PTHR23301">
    <property type="entry name" value="CHITIN BINDING PERITROPHIN-A"/>
    <property type="match status" value="1"/>
</dbReference>
<dbReference type="InterPro" id="IPR036508">
    <property type="entry name" value="Chitin-bd_dom_sf"/>
</dbReference>
<evidence type="ECO:0000256" key="2">
    <source>
        <dbReference type="ARBA" id="ARBA00022729"/>
    </source>
</evidence>
<gene>
    <name evidence="7" type="ORF">OBRU01_20416</name>
</gene>
<reference evidence="7 8" key="1">
    <citation type="journal article" date="2015" name="Genome Biol. Evol.">
        <title>The genome of winter moth (Operophtera brumata) provides a genomic perspective on sexual dimorphism and phenology.</title>
        <authorList>
            <person name="Derks M.F."/>
            <person name="Smit S."/>
            <person name="Salis L."/>
            <person name="Schijlen E."/>
            <person name="Bossers A."/>
            <person name="Mateman C."/>
            <person name="Pijl A.S."/>
            <person name="de Ridder D."/>
            <person name="Groenen M.A."/>
            <person name="Visser M.E."/>
            <person name="Megens H.J."/>
        </authorList>
    </citation>
    <scope>NUCLEOTIDE SEQUENCE [LARGE SCALE GENOMIC DNA]</scope>
    <source>
        <strain evidence="7">WM2013NL</strain>
        <tissue evidence="7">Head and thorax</tissue>
    </source>
</reference>
<dbReference type="Proteomes" id="UP000037510">
    <property type="component" value="Unassembled WGS sequence"/>
</dbReference>
<evidence type="ECO:0000313" key="7">
    <source>
        <dbReference type="EMBL" id="KOB67035.1"/>
    </source>
</evidence>
<dbReference type="GO" id="GO:0008061">
    <property type="term" value="F:chitin binding"/>
    <property type="evidence" value="ECO:0007669"/>
    <property type="project" value="UniProtKB-KW"/>
</dbReference>
<feature type="domain" description="Chitin-binding type-2" evidence="6">
    <location>
        <begin position="1"/>
        <end position="43"/>
    </location>
</feature>
<keyword evidence="5" id="KW-0325">Glycoprotein</keyword>
<evidence type="ECO:0000256" key="5">
    <source>
        <dbReference type="ARBA" id="ARBA00023180"/>
    </source>
</evidence>
<dbReference type="GO" id="GO:0005576">
    <property type="term" value="C:extracellular region"/>
    <property type="evidence" value="ECO:0007669"/>
    <property type="project" value="InterPro"/>
</dbReference>
<dbReference type="PANTHER" id="PTHR23301:SF0">
    <property type="entry name" value="CHITIN-BINDING TYPE-2 DOMAIN-CONTAINING PROTEIN-RELATED"/>
    <property type="match status" value="1"/>
</dbReference>
<evidence type="ECO:0000256" key="3">
    <source>
        <dbReference type="ARBA" id="ARBA00022737"/>
    </source>
</evidence>